<dbReference type="SUPFAM" id="SSF56112">
    <property type="entry name" value="Protein kinase-like (PK-like)"/>
    <property type="match status" value="1"/>
</dbReference>
<keyword evidence="2" id="KW-0808">Transferase</keyword>
<dbReference type="InterPro" id="IPR011009">
    <property type="entry name" value="Kinase-like_dom_sf"/>
</dbReference>
<keyword evidence="4" id="KW-0418">Kinase</keyword>
<feature type="compositionally biased region" description="Basic and acidic residues" evidence="6">
    <location>
        <begin position="164"/>
        <end position="176"/>
    </location>
</feature>
<dbReference type="PROSITE" id="PS50011">
    <property type="entry name" value="PROTEIN_KINASE_DOM"/>
    <property type="match status" value="1"/>
</dbReference>
<protein>
    <recommendedName>
        <fullName evidence="7">Protein kinase domain-containing protein</fullName>
    </recommendedName>
</protein>
<gene>
    <name evidence="8" type="primary">PLEST008601</name>
    <name evidence="8" type="ORF">PLESTB_000432300</name>
</gene>
<keyword evidence="5" id="KW-0067">ATP-binding</keyword>
<sequence length="838" mass="85868">MPAFLCCSSSTQALPISLEVNVSITRPSVKTAVNASAKDVHTETPAAAKHAYKLQTLLDETLLPGQLPGSPGTAANGRSFDADPKTGVPLLEDTLCSSTNSRYHASALGSHGAALRPGLAELPASPPPIGKLHIPAHLQNSSTTFSADYRDGEQMMSPLSFSEPPRRASSDGDSHPSRGSLPSATRDGPSLESLWRLLEPPLLRSVSRRSGHRRLCRQFPQTAPGRPEALAGAASCSKAAAAAGAAAAPKPGVAAPLSRSSCAALALQLLQQELLTAEALPCCPLLLLPHRVYEQPDVVHVVYDNAGEYTDLHSYLQAQQRLSEASCRSIMRQLLQALSVLHERRWVHRNISTETVWVADADAQPPNTDIQIQDPTPAAGPGSSRPLQPSGRQADALGRGAAPLNPPPPKPECASAGSSVAAFHAEAADATAAAPSSVSGVAPNAAAFGVGNRNPNRDSDSNASNPRRRAAGWVLAGDDDDDPAAPPAPPAAAAPPPERPSCSGSSASTSTSSCCAEPPAARSRQGPQVTQQRKQQQHQQQQQQHLYVKLGGLASAARPAVDPDTGQECLFRDLLGCAYHLAPEAIRGAGYGRPADVWAAGVLLFMLLTGRPPFPGANELDVMTRVLLAASQSTNTAITTTTTTTATTATTATSSSRCCGTSARPPTPPPGQGTRPTTATTTAATVAPPRPSTPVLPAAAAPNPTPTAQLPGQPDPTEPTPVPRRSTAGGGAASCDGAAAAAGGAGEGAGSRQASDGGCVRLSGGGGGGGGGGGQRQVQAQRDPLQEVVVAAATEACASAACREVLGGMLVAEPERRLTAAELLRLPWFLPGPEEEGQ</sequence>
<feature type="compositionally biased region" description="Low complexity" evidence="6">
    <location>
        <begin position="695"/>
        <end position="708"/>
    </location>
</feature>
<dbReference type="AlphaFoldDB" id="A0A9W6EZZ2"/>
<keyword evidence="3" id="KW-0547">Nucleotide-binding</keyword>
<feature type="region of interest" description="Disordered" evidence="6">
    <location>
        <begin position="641"/>
        <end position="780"/>
    </location>
</feature>
<dbReference type="Gene3D" id="1.10.510.10">
    <property type="entry name" value="Transferase(Phosphotransferase) domain 1"/>
    <property type="match status" value="2"/>
</dbReference>
<feature type="region of interest" description="Disordered" evidence="6">
    <location>
        <begin position="447"/>
        <end position="544"/>
    </location>
</feature>
<dbReference type="Proteomes" id="UP001165080">
    <property type="component" value="Unassembled WGS sequence"/>
</dbReference>
<dbReference type="SMART" id="SM00220">
    <property type="entry name" value="S_TKc"/>
    <property type="match status" value="1"/>
</dbReference>
<feature type="compositionally biased region" description="Polar residues" evidence="6">
    <location>
        <begin position="365"/>
        <end position="374"/>
    </location>
</feature>
<reference evidence="8 9" key="1">
    <citation type="journal article" date="2023" name="Commun. Biol.">
        <title>Reorganization of the ancestral sex-determining regions during the evolution of trioecy in Pleodorina starrii.</title>
        <authorList>
            <person name="Takahashi K."/>
            <person name="Suzuki S."/>
            <person name="Kawai-Toyooka H."/>
            <person name="Yamamoto K."/>
            <person name="Hamaji T."/>
            <person name="Ootsuki R."/>
            <person name="Yamaguchi H."/>
            <person name="Kawachi M."/>
            <person name="Higashiyama T."/>
            <person name="Nozaki H."/>
        </authorList>
    </citation>
    <scope>NUCLEOTIDE SEQUENCE [LARGE SCALE GENOMIC DNA]</scope>
    <source>
        <strain evidence="8 9">NIES-4479</strain>
    </source>
</reference>
<proteinExistence type="predicted"/>
<evidence type="ECO:0000256" key="5">
    <source>
        <dbReference type="ARBA" id="ARBA00022840"/>
    </source>
</evidence>
<feature type="region of interest" description="Disordered" evidence="6">
    <location>
        <begin position="155"/>
        <end position="187"/>
    </location>
</feature>
<keyword evidence="1" id="KW-0723">Serine/threonine-protein kinase</keyword>
<dbReference type="PANTHER" id="PTHR24349">
    <property type="entry name" value="SERINE/THREONINE-PROTEIN KINASE"/>
    <property type="match status" value="1"/>
</dbReference>
<evidence type="ECO:0000256" key="3">
    <source>
        <dbReference type="ARBA" id="ARBA00022741"/>
    </source>
</evidence>
<evidence type="ECO:0000259" key="7">
    <source>
        <dbReference type="PROSITE" id="PS50011"/>
    </source>
</evidence>
<feature type="compositionally biased region" description="Low complexity" evidence="6">
    <location>
        <begin position="525"/>
        <end position="544"/>
    </location>
</feature>
<dbReference type="EMBL" id="BRXU01000004">
    <property type="protein sequence ID" value="GLC50790.1"/>
    <property type="molecule type" value="Genomic_DNA"/>
</dbReference>
<feature type="region of interest" description="Disordered" evidence="6">
    <location>
        <begin position="359"/>
        <end position="417"/>
    </location>
</feature>
<name>A0A9W6EZZ2_9CHLO</name>
<evidence type="ECO:0000256" key="6">
    <source>
        <dbReference type="SAM" id="MobiDB-lite"/>
    </source>
</evidence>
<feature type="compositionally biased region" description="Pro residues" evidence="6">
    <location>
        <begin position="713"/>
        <end position="722"/>
    </location>
</feature>
<feature type="compositionally biased region" description="Pro residues" evidence="6">
    <location>
        <begin position="484"/>
        <end position="499"/>
    </location>
</feature>
<evidence type="ECO:0000313" key="8">
    <source>
        <dbReference type="EMBL" id="GLC50790.1"/>
    </source>
</evidence>
<dbReference type="GO" id="GO:0004674">
    <property type="term" value="F:protein serine/threonine kinase activity"/>
    <property type="evidence" value="ECO:0007669"/>
    <property type="project" value="UniProtKB-KW"/>
</dbReference>
<dbReference type="GO" id="GO:0005524">
    <property type="term" value="F:ATP binding"/>
    <property type="evidence" value="ECO:0007669"/>
    <property type="project" value="UniProtKB-KW"/>
</dbReference>
<dbReference type="OrthoDB" id="5979581at2759"/>
<dbReference type="InterPro" id="IPR000719">
    <property type="entry name" value="Prot_kinase_dom"/>
</dbReference>
<feature type="region of interest" description="Disordered" evidence="6">
    <location>
        <begin position="65"/>
        <end position="86"/>
    </location>
</feature>
<accession>A0A9W6EZZ2</accession>
<evidence type="ECO:0000313" key="9">
    <source>
        <dbReference type="Proteomes" id="UP001165080"/>
    </source>
</evidence>
<evidence type="ECO:0000256" key="1">
    <source>
        <dbReference type="ARBA" id="ARBA00022527"/>
    </source>
</evidence>
<dbReference type="Gene3D" id="3.30.200.20">
    <property type="entry name" value="Phosphorylase Kinase, domain 1"/>
    <property type="match status" value="1"/>
</dbReference>
<organism evidence="8 9">
    <name type="scientific">Pleodorina starrii</name>
    <dbReference type="NCBI Taxonomy" id="330485"/>
    <lineage>
        <taxon>Eukaryota</taxon>
        <taxon>Viridiplantae</taxon>
        <taxon>Chlorophyta</taxon>
        <taxon>core chlorophytes</taxon>
        <taxon>Chlorophyceae</taxon>
        <taxon>CS clade</taxon>
        <taxon>Chlamydomonadales</taxon>
        <taxon>Volvocaceae</taxon>
        <taxon>Pleodorina</taxon>
    </lineage>
</organism>
<feature type="domain" description="Protein kinase" evidence="7">
    <location>
        <begin position="225"/>
        <end position="829"/>
    </location>
</feature>
<feature type="compositionally biased region" description="Low complexity" evidence="6">
    <location>
        <begin position="641"/>
        <end position="664"/>
    </location>
</feature>
<evidence type="ECO:0000256" key="4">
    <source>
        <dbReference type="ARBA" id="ARBA00022777"/>
    </source>
</evidence>
<dbReference type="Pfam" id="PF00069">
    <property type="entry name" value="Pkinase"/>
    <property type="match status" value="1"/>
</dbReference>
<feature type="compositionally biased region" description="Gly residues" evidence="6">
    <location>
        <begin position="763"/>
        <end position="775"/>
    </location>
</feature>
<feature type="compositionally biased region" description="Low complexity" evidence="6">
    <location>
        <begin position="733"/>
        <end position="742"/>
    </location>
</feature>
<feature type="compositionally biased region" description="Low complexity" evidence="6">
    <location>
        <begin position="672"/>
        <end position="687"/>
    </location>
</feature>
<comment type="caution">
    <text evidence="8">The sequence shown here is derived from an EMBL/GenBank/DDBJ whole genome shotgun (WGS) entry which is preliminary data.</text>
</comment>
<dbReference type="InterPro" id="IPR050205">
    <property type="entry name" value="CDPK_Ser/Thr_kinases"/>
</dbReference>
<evidence type="ECO:0000256" key="2">
    <source>
        <dbReference type="ARBA" id="ARBA00022679"/>
    </source>
</evidence>
<feature type="compositionally biased region" description="Low complexity" evidence="6">
    <location>
        <begin position="501"/>
        <end position="516"/>
    </location>
</feature>
<keyword evidence="9" id="KW-1185">Reference proteome</keyword>